<gene>
    <name evidence="5" type="ORF">PSALAMII_LOCUS1776</name>
</gene>
<accession>A0A9W4IKE7</accession>
<protein>
    <recommendedName>
        <fullName evidence="4">NADH:flavin oxidoreductase/NADH oxidase N-terminal domain-containing protein</fullName>
    </recommendedName>
</protein>
<comment type="similarity">
    <text evidence="2">Belongs to the NADH:flavin oxidoreductase/NADH oxidase family.</text>
</comment>
<dbReference type="GO" id="GO:0016628">
    <property type="term" value="F:oxidoreductase activity, acting on the CH-CH group of donors, NAD or NADP as acceptor"/>
    <property type="evidence" value="ECO:0007669"/>
    <property type="project" value="UniProtKB-ARBA"/>
</dbReference>
<evidence type="ECO:0000256" key="1">
    <source>
        <dbReference type="ARBA" id="ARBA00001917"/>
    </source>
</evidence>
<evidence type="ECO:0000256" key="3">
    <source>
        <dbReference type="ARBA" id="ARBA00023002"/>
    </source>
</evidence>
<dbReference type="InterPro" id="IPR013785">
    <property type="entry name" value="Aldolase_TIM"/>
</dbReference>
<dbReference type="AlphaFoldDB" id="A0A9W4IKE7"/>
<dbReference type="Gene3D" id="3.20.20.70">
    <property type="entry name" value="Aldolase class I"/>
    <property type="match status" value="1"/>
</dbReference>
<keyword evidence="3" id="KW-0560">Oxidoreductase</keyword>
<proteinExistence type="inferred from homology"/>
<reference evidence="5" key="1">
    <citation type="submission" date="2021-07" db="EMBL/GenBank/DDBJ databases">
        <authorList>
            <person name="Branca A.L. A."/>
        </authorList>
    </citation>
    <scope>NUCLEOTIDE SEQUENCE</scope>
</reference>
<comment type="cofactor">
    <cofactor evidence="1">
        <name>FMN</name>
        <dbReference type="ChEBI" id="CHEBI:58210"/>
    </cofactor>
</comment>
<evidence type="ECO:0000259" key="4">
    <source>
        <dbReference type="Pfam" id="PF00724"/>
    </source>
</evidence>
<dbReference type="GO" id="GO:0010181">
    <property type="term" value="F:FMN binding"/>
    <property type="evidence" value="ECO:0007669"/>
    <property type="project" value="InterPro"/>
</dbReference>
<sequence>MGSIAVTDSLFEAVRLGSLSLKHRVVLAPCTRMRASKESEGVFVPTDLNVEYYSQRASDGGFLLTEATPISRYAAGYPGVAGIFTESQIAGWKKVTDAVHAKGGYIYCQLWHVGRATVPSFLEGKQVLGASDIPISGNALDGTEYAASPPRAMTVEEIKETVQEYASAAQRAREAGFDGVEIHGANGYLLDQFLHDNVNNRTDEYGGTIENRSRIILEVIQAVTAAIGADRVGIRLSPYNYFQDTRDSNPSVNWQKLCSLIAGLPAESRPSYVHMIEPRFDEVLEEDAKIDSLAPEKPSLDAFRPTLKKGGISFLAAGNFNPENAGVKLAADGADAIVFGRYFISNPDLPRRLKEGLPLTPYDRTTFYGADPAEKGYTDYPFYKTE</sequence>
<dbReference type="CDD" id="cd02933">
    <property type="entry name" value="OYE_like_FMN"/>
    <property type="match status" value="1"/>
</dbReference>
<dbReference type="PANTHER" id="PTHR22893">
    <property type="entry name" value="NADH OXIDOREDUCTASE-RELATED"/>
    <property type="match status" value="1"/>
</dbReference>
<feature type="domain" description="NADH:flavin oxidoreductase/NADH oxidase N-terminal" evidence="4">
    <location>
        <begin position="9"/>
        <end position="359"/>
    </location>
</feature>
<evidence type="ECO:0000313" key="5">
    <source>
        <dbReference type="EMBL" id="CAG8296886.1"/>
    </source>
</evidence>
<dbReference type="GO" id="GO:0003959">
    <property type="term" value="F:NADPH dehydrogenase activity"/>
    <property type="evidence" value="ECO:0007669"/>
    <property type="project" value="TreeGrafter"/>
</dbReference>
<dbReference type="SUPFAM" id="SSF51395">
    <property type="entry name" value="FMN-linked oxidoreductases"/>
    <property type="match status" value="1"/>
</dbReference>
<evidence type="ECO:0000313" key="6">
    <source>
        <dbReference type="Proteomes" id="UP001152649"/>
    </source>
</evidence>
<dbReference type="Proteomes" id="UP001152649">
    <property type="component" value="Unassembled WGS sequence"/>
</dbReference>
<dbReference type="GO" id="GO:0005829">
    <property type="term" value="C:cytosol"/>
    <property type="evidence" value="ECO:0007669"/>
    <property type="project" value="UniProtKB-ARBA"/>
</dbReference>
<organism evidence="5 6">
    <name type="scientific">Penicillium salamii</name>
    <dbReference type="NCBI Taxonomy" id="1612424"/>
    <lineage>
        <taxon>Eukaryota</taxon>
        <taxon>Fungi</taxon>
        <taxon>Dikarya</taxon>
        <taxon>Ascomycota</taxon>
        <taxon>Pezizomycotina</taxon>
        <taxon>Eurotiomycetes</taxon>
        <taxon>Eurotiomycetidae</taxon>
        <taxon>Eurotiales</taxon>
        <taxon>Aspergillaceae</taxon>
        <taxon>Penicillium</taxon>
    </lineage>
</organism>
<evidence type="ECO:0000256" key="2">
    <source>
        <dbReference type="ARBA" id="ARBA00005979"/>
    </source>
</evidence>
<dbReference type="Pfam" id="PF00724">
    <property type="entry name" value="Oxidored_FMN"/>
    <property type="match status" value="1"/>
</dbReference>
<keyword evidence="6" id="KW-1185">Reference proteome</keyword>
<dbReference type="InterPro" id="IPR045247">
    <property type="entry name" value="Oye-like"/>
</dbReference>
<dbReference type="InterPro" id="IPR001155">
    <property type="entry name" value="OxRdtase_FMN_N"/>
</dbReference>
<name>A0A9W4IKE7_9EURO</name>
<dbReference type="PANTHER" id="PTHR22893:SF129">
    <property type="entry name" value="FLAVIN OXIDOREDUCTASE HXNT"/>
    <property type="match status" value="1"/>
</dbReference>
<dbReference type="EMBL" id="CAJVPG010000066">
    <property type="protein sequence ID" value="CAG8296886.1"/>
    <property type="molecule type" value="Genomic_DNA"/>
</dbReference>
<dbReference type="FunFam" id="3.20.20.70:FF:000059">
    <property type="entry name" value="N-ethylmaleimide reductase, FMN-linked"/>
    <property type="match status" value="1"/>
</dbReference>
<comment type="caution">
    <text evidence="5">The sequence shown here is derived from an EMBL/GenBank/DDBJ whole genome shotgun (WGS) entry which is preliminary data.</text>
</comment>
<dbReference type="OrthoDB" id="276546at2759"/>